<dbReference type="AlphaFoldDB" id="A0A2K0T5F6"/>
<organism evidence="1 2">
    <name type="scientific">Trichoderma gamsii</name>
    <dbReference type="NCBI Taxonomy" id="398673"/>
    <lineage>
        <taxon>Eukaryota</taxon>
        <taxon>Fungi</taxon>
        <taxon>Dikarya</taxon>
        <taxon>Ascomycota</taxon>
        <taxon>Pezizomycotina</taxon>
        <taxon>Sordariomycetes</taxon>
        <taxon>Hypocreomycetidae</taxon>
        <taxon>Hypocreales</taxon>
        <taxon>Hypocreaceae</taxon>
        <taxon>Trichoderma</taxon>
    </lineage>
</organism>
<gene>
    <name evidence="1" type="ORF">TGAMA5MH_07185</name>
</gene>
<evidence type="ECO:0000313" key="2">
    <source>
        <dbReference type="Proteomes" id="UP000236546"/>
    </source>
</evidence>
<sequence>MPGRTNQQILESWNLGILDGGIKTVWLNSAKSFSRTPLTQEQQGNKGEAPKRRELIGRTILLTAPSLSKFARCQ</sequence>
<comment type="caution">
    <text evidence="1">The sequence shown here is derived from an EMBL/GenBank/DDBJ whole genome shotgun (WGS) entry which is preliminary data.</text>
</comment>
<reference evidence="1 2" key="1">
    <citation type="submission" date="2017-02" db="EMBL/GenBank/DDBJ databases">
        <title>Genomes of Trichoderma spp. with biocontrol activity.</title>
        <authorList>
            <person name="Gardiner D."/>
            <person name="Kazan K."/>
            <person name="Vos C."/>
            <person name="Harvey P."/>
        </authorList>
    </citation>
    <scope>NUCLEOTIDE SEQUENCE [LARGE SCALE GENOMIC DNA]</scope>
    <source>
        <strain evidence="1 2">A5MH</strain>
    </source>
</reference>
<dbReference type="EMBL" id="MTYH01000060">
    <property type="protein sequence ID" value="PNP40745.1"/>
    <property type="molecule type" value="Genomic_DNA"/>
</dbReference>
<dbReference type="OrthoDB" id="10599315at2759"/>
<accession>A0A2K0T5F6</accession>
<evidence type="ECO:0000313" key="1">
    <source>
        <dbReference type="EMBL" id="PNP40745.1"/>
    </source>
</evidence>
<dbReference type="Proteomes" id="UP000236546">
    <property type="component" value="Unassembled WGS sequence"/>
</dbReference>
<protein>
    <submittedName>
        <fullName evidence="1">Uncharacterized protein</fullName>
    </submittedName>
</protein>
<name>A0A2K0T5F6_9HYPO</name>
<proteinExistence type="predicted"/>